<protein>
    <submittedName>
        <fullName evidence="4">Glycosidase</fullName>
    </submittedName>
</protein>
<dbReference type="InterPro" id="IPR017853">
    <property type="entry name" value="GH"/>
</dbReference>
<dbReference type="GO" id="GO:0005975">
    <property type="term" value="P:carbohydrate metabolic process"/>
    <property type="evidence" value="ECO:0007669"/>
    <property type="project" value="InterPro"/>
</dbReference>
<dbReference type="InterPro" id="IPR013780">
    <property type="entry name" value="Glyco_hydro_b"/>
</dbReference>
<keyword evidence="2 4" id="KW-0326">Glycosidase</keyword>
<reference evidence="4 5" key="1">
    <citation type="submission" date="2017-10" db="EMBL/GenBank/DDBJ databases">
        <title>Complete Genome Sequence of Faecalibacterium prausnitzii isolated from the gut of healthy adult Indian.</title>
        <authorList>
            <person name="Bag S."/>
            <person name="Ghosh T.S."/>
            <person name="Das B."/>
        </authorList>
    </citation>
    <scope>NUCLEOTIDE SEQUENCE [LARGE SCALE GENOMIC DNA]</scope>
    <source>
        <strain evidence="4 5">Indica</strain>
    </source>
</reference>
<evidence type="ECO:0000259" key="3">
    <source>
        <dbReference type="SMART" id="SM00642"/>
    </source>
</evidence>
<keyword evidence="1" id="KW-0378">Hydrolase</keyword>
<dbReference type="PANTHER" id="PTHR10357">
    <property type="entry name" value="ALPHA-AMYLASE FAMILY MEMBER"/>
    <property type="match status" value="1"/>
</dbReference>
<evidence type="ECO:0000256" key="1">
    <source>
        <dbReference type="ARBA" id="ARBA00022801"/>
    </source>
</evidence>
<accession>A0A291T8W1</accession>
<dbReference type="Proteomes" id="UP000223709">
    <property type="component" value="Chromosome"/>
</dbReference>
<dbReference type="EMBL" id="CP023819">
    <property type="protein sequence ID" value="ATL89500.1"/>
    <property type="molecule type" value="Genomic_DNA"/>
</dbReference>
<dbReference type="Pfam" id="PF00128">
    <property type="entry name" value="Alpha-amylase"/>
    <property type="match status" value="1"/>
</dbReference>
<dbReference type="InterPro" id="IPR006047">
    <property type="entry name" value="GH13_cat_dom"/>
</dbReference>
<evidence type="ECO:0000256" key="2">
    <source>
        <dbReference type="ARBA" id="ARBA00023295"/>
    </source>
</evidence>
<dbReference type="SMART" id="SM00642">
    <property type="entry name" value="Aamy"/>
    <property type="match status" value="1"/>
</dbReference>
<dbReference type="SUPFAM" id="SSF51445">
    <property type="entry name" value="(Trans)glycosidases"/>
    <property type="match status" value="1"/>
</dbReference>
<dbReference type="SUPFAM" id="SSF51011">
    <property type="entry name" value="Glycosyl hydrolase domain"/>
    <property type="match status" value="1"/>
</dbReference>
<organism evidence="4 5">
    <name type="scientific">Faecalibacterium prausnitzii</name>
    <dbReference type="NCBI Taxonomy" id="853"/>
    <lineage>
        <taxon>Bacteria</taxon>
        <taxon>Bacillati</taxon>
        <taxon>Bacillota</taxon>
        <taxon>Clostridia</taxon>
        <taxon>Eubacteriales</taxon>
        <taxon>Oscillospiraceae</taxon>
        <taxon>Faecalibacterium</taxon>
    </lineage>
</organism>
<dbReference type="Gene3D" id="3.90.400.10">
    <property type="entry name" value="Oligo-1,6-glucosidase, Domain 2"/>
    <property type="match status" value="1"/>
</dbReference>
<gene>
    <name evidence="4" type="ORF">CRH10_03835</name>
</gene>
<evidence type="ECO:0000313" key="5">
    <source>
        <dbReference type="Proteomes" id="UP000223709"/>
    </source>
</evidence>
<sequence>MIWERVTMAWYDTAVFYHIYPLGLCGCAHENDGQPTPGAFTKLNAWAEHASKDLGCTAIYIGPLFESGSHGYDTIDYRRVDRRLGTNEEFREFVANCHARGQKVIVDGVFNHVGRDFFAFKDLQANRENARYKDWFCDVNFWGNNEYNDGFSYGNWGGFNLLVKLNQRNPEVQNYHYDTIRFWVDAFDIDGIRLDAADVLDFDFMKGLRRLANEVKPEFWLMGEVIHGDYSRWANPEMLHSVTNYELHKGLWSGHNDHNYFEIAHTMRRLQGLCHDTRLYTFSDNHDVERLPNKLRNKAHIRHIAILVYTLWGIPSIYYGSEFGIEGKKEWGSDWPLRPCLELDKFRDDLTTNPVTSVYAALGRLKAEYPALSWGEVKELQLTTQCYAFARVLDGKALVAVFNNGDSPAEMEFQLPVEANAATDLLADTVGAENVMVSLASGRMKVQLPSNYATVLRLD</sequence>
<dbReference type="Gene3D" id="3.20.20.80">
    <property type="entry name" value="Glycosidases"/>
    <property type="match status" value="1"/>
</dbReference>
<dbReference type="Gene3D" id="2.60.40.1180">
    <property type="entry name" value="Golgi alpha-mannosidase II"/>
    <property type="match status" value="1"/>
</dbReference>
<dbReference type="PANTHER" id="PTHR10357:SF210">
    <property type="entry name" value="MALTODEXTRIN GLUCOSIDASE"/>
    <property type="match status" value="1"/>
</dbReference>
<evidence type="ECO:0000313" key="4">
    <source>
        <dbReference type="EMBL" id="ATL89500.1"/>
    </source>
</evidence>
<proteinExistence type="predicted"/>
<name>A0A291T8W1_9FIRM</name>
<feature type="domain" description="Glycosyl hydrolase family 13 catalytic" evidence="3">
    <location>
        <begin position="38"/>
        <end position="347"/>
    </location>
</feature>
<dbReference type="AlphaFoldDB" id="A0A291T8W1"/>
<dbReference type="GO" id="GO:0016798">
    <property type="term" value="F:hydrolase activity, acting on glycosyl bonds"/>
    <property type="evidence" value="ECO:0007669"/>
    <property type="project" value="UniProtKB-KW"/>
</dbReference>
<dbReference type="CDD" id="cd11353">
    <property type="entry name" value="AmyAc_euk_bac_CMD_like"/>
    <property type="match status" value="1"/>
</dbReference>
<dbReference type="PROSITE" id="PS51257">
    <property type="entry name" value="PROKAR_LIPOPROTEIN"/>
    <property type="match status" value="1"/>
</dbReference>
<dbReference type="InterPro" id="IPR045857">
    <property type="entry name" value="O16G_dom_2"/>
</dbReference>